<feature type="transmembrane region" description="Helical" evidence="1">
    <location>
        <begin position="12"/>
        <end position="29"/>
    </location>
</feature>
<protein>
    <submittedName>
        <fullName evidence="3">DUF2892 domain-containing protein</fullName>
    </submittedName>
</protein>
<dbReference type="Proteomes" id="UP001205601">
    <property type="component" value="Unassembled WGS sequence"/>
</dbReference>
<evidence type="ECO:0000259" key="2">
    <source>
        <dbReference type="Pfam" id="PF11127"/>
    </source>
</evidence>
<gene>
    <name evidence="3" type="ORF">N5I32_03620</name>
</gene>
<keyword evidence="1" id="KW-1133">Transmembrane helix</keyword>
<reference evidence="4" key="1">
    <citation type="submission" date="2023-07" db="EMBL/GenBank/DDBJ databases">
        <title>Defluviimonas sediminis sp. nov., isolated from mangrove sediment.</title>
        <authorList>
            <person name="Liu L."/>
            <person name="Li J."/>
            <person name="Huang Y."/>
            <person name="Pan J."/>
            <person name="Li M."/>
        </authorList>
    </citation>
    <scope>NUCLEOTIDE SEQUENCE [LARGE SCALE GENOMIC DNA]</scope>
    <source>
        <strain evidence="4">FT324</strain>
    </source>
</reference>
<feature type="domain" description="Inner membrane protein YgaP-like transmembrane" evidence="2">
    <location>
        <begin position="3"/>
        <end position="65"/>
    </location>
</feature>
<comment type="caution">
    <text evidence="3">The sequence shown here is derived from an EMBL/GenBank/DDBJ whole genome shotgun (WGS) entry which is preliminary data.</text>
</comment>
<keyword evidence="1" id="KW-0812">Transmembrane</keyword>
<keyword evidence="1" id="KW-0472">Membrane</keyword>
<accession>A0ABT2NI46</accession>
<keyword evidence="4" id="KW-1185">Reference proteome</keyword>
<dbReference type="Pfam" id="PF11127">
    <property type="entry name" value="YgaP-like_TM"/>
    <property type="match status" value="1"/>
</dbReference>
<dbReference type="EMBL" id="JAOCQF010000001">
    <property type="protein sequence ID" value="MCT8328599.1"/>
    <property type="molecule type" value="Genomic_DNA"/>
</dbReference>
<name>A0ABT2NI46_9RHOB</name>
<sequence length="68" mass="7329">MFKTNVGGIDRTLRILVGLALLAGFFLNADASMRWLYLVGLIPLVTGLVGTCPIYSMLGLNTCPLKKS</sequence>
<feature type="transmembrane region" description="Helical" evidence="1">
    <location>
        <begin position="35"/>
        <end position="58"/>
    </location>
</feature>
<evidence type="ECO:0000256" key="1">
    <source>
        <dbReference type="SAM" id="Phobius"/>
    </source>
</evidence>
<dbReference type="InterPro" id="IPR021309">
    <property type="entry name" value="YgaP-like_TM"/>
</dbReference>
<evidence type="ECO:0000313" key="4">
    <source>
        <dbReference type="Proteomes" id="UP001205601"/>
    </source>
</evidence>
<proteinExistence type="predicted"/>
<organism evidence="3 4">
    <name type="scientific">Albidovulum sediminis</name>
    <dbReference type="NCBI Taxonomy" id="3066345"/>
    <lineage>
        <taxon>Bacteria</taxon>
        <taxon>Pseudomonadati</taxon>
        <taxon>Pseudomonadota</taxon>
        <taxon>Alphaproteobacteria</taxon>
        <taxon>Rhodobacterales</taxon>
        <taxon>Paracoccaceae</taxon>
        <taxon>Albidovulum</taxon>
    </lineage>
</organism>
<evidence type="ECO:0000313" key="3">
    <source>
        <dbReference type="EMBL" id="MCT8328599.1"/>
    </source>
</evidence>
<dbReference type="RefSeq" id="WP_261494025.1">
    <property type="nucleotide sequence ID" value="NZ_JAOCQF010000001.1"/>
</dbReference>